<proteinExistence type="predicted"/>
<accession>A0ABV2BZ71</accession>
<sequence length="178" mass="20477">MSLQDQLLKAGLTTKDKVTKANSEKRKKAKINRKHKVEVTDQDKQAAEQLLAEKAQKDRELNQQKNAQLEQKALMAQVKQLIESNQQDLGKPIVTFQFSDNGAIKQIEVSNLIHKHIGNGLLGITRINTQYYLVPKAIIEKIRQRAPEFIILINEQQQDTEEDDDPYADYQIPDDLMW</sequence>
<feature type="region of interest" description="Disordered" evidence="2">
    <location>
        <begin position="156"/>
        <end position="178"/>
    </location>
</feature>
<evidence type="ECO:0000256" key="2">
    <source>
        <dbReference type="SAM" id="MobiDB-lite"/>
    </source>
</evidence>
<organism evidence="3 4">
    <name type="scientific">Aliikangiella maris</name>
    <dbReference type="NCBI Taxonomy" id="3162458"/>
    <lineage>
        <taxon>Bacteria</taxon>
        <taxon>Pseudomonadati</taxon>
        <taxon>Pseudomonadota</taxon>
        <taxon>Gammaproteobacteria</taxon>
        <taxon>Oceanospirillales</taxon>
        <taxon>Pleioneaceae</taxon>
        <taxon>Aliikangiella</taxon>
    </lineage>
</organism>
<reference evidence="3 4" key="1">
    <citation type="submission" date="2024-06" db="EMBL/GenBank/DDBJ databases">
        <authorList>
            <person name="Li F."/>
        </authorList>
    </citation>
    <scope>NUCLEOTIDE SEQUENCE [LARGE SCALE GENOMIC DNA]</scope>
    <source>
        <strain evidence="3 4">GXAS 311</strain>
    </source>
</reference>
<feature type="region of interest" description="Disordered" evidence="2">
    <location>
        <begin position="18"/>
        <end position="43"/>
    </location>
</feature>
<feature type="coiled-coil region" evidence="1">
    <location>
        <begin position="44"/>
        <end position="72"/>
    </location>
</feature>
<dbReference type="EMBL" id="JBEVCJ010000040">
    <property type="protein sequence ID" value="MET1257234.1"/>
    <property type="molecule type" value="Genomic_DNA"/>
</dbReference>
<dbReference type="Proteomes" id="UP001548189">
    <property type="component" value="Unassembled WGS sequence"/>
</dbReference>
<feature type="compositionally biased region" description="Basic residues" evidence="2">
    <location>
        <begin position="25"/>
        <end position="36"/>
    </location>
</feature>
<protein>
    <submittedName>
        <fullName evidence="3">DUF2058 domain-containing protein</fullName>
    </submittedName>
</protein>
<dbReference type="Pfam" id="PF09831">
    <property type="entry name" value="DUF2058"/>
    <property type="match status" value="1"/>
</dbReference>
<evidence type="ECO:0000313" key="4">
    <source>
        <dbReference type="Proteomes" id="UP001548189"/>
    </source>
</evidence>
<keyword evidence="1" id="KW-0175">Coiled coil</keyword>
<comment type="caution">
    <text evidence="3">The sequence shown here is derived from an EMBL/GenBank/DDBJ whole genome shotgun (WGS) entry which is preliminary data.</text>
</comment>
<evidence type="ECO:0000313" key="3">
    <source>
        <dbReference type="EMBL" id="MET1257234.1"/>
    </source>
</evidence>
<feature type="compositionally biased region" description="Acidic residues" evidence="2">
    <location>
        <begin position="158"/>
        <end position="167"/>
    </location>
</feature>
<dbReference type="InterPro" id="IPR018636">
    <property type="entry name" value="DUF2058"/>
</dbReference>
<evidence type="ECO:0000256" key="1">
    <source>
        <dbReference type="SAM" id="Coils"/>
    </source>
</evidence>
<name>A0ABV2BZ71_9GAMM</name>
<keyword evidence="4" id="KW-1185">Reference proteome</keyword>
<gene>
    <name evidence="3" type="ORF">ABVT43_18970</name>
</gene>
<dbReference type="RefSeq" id="WP_353897817.1">
    <property type="nucleotide sequence ID" value="NZ_JBEVCJ010000040.1"/>
</dbReference>